<evidence type="ECO:0008006" key="3">
    <source>
        <dbReference type="Google" id="ProtNLM"/>
    </source>
</evidence>
<evidence type="ECO:0000313" key="2">
    <source>
        <dbReference type="Proteomes" id="UP000315353"/>
    </source>
</evidence>
<sequence>MTSMEAAVGKESARVVAMTEIEREYHVPKAHAAQSTPAEVHGELAAMTTIQAQPAASSAVAG</sequence>
<comment type="caution">
    <text evidence="1">The sequence shown here is derived from an EMBL/GenBank/DDBJ whole genome shotgun (WGS) entry which is preliminary data.</text>
</comment>
<accession>A0AB73B988</accession>
<name>A0AB73B988_CORFL</name>
<dbReference type="EMBL" id="BJNB01000026">
    <property type="protein sequence ID" value="GEB98181.1"/>
    <property type="molecule type" value="Genomic_DNA"/>
</dbReference>
<dbReference type="Proteomes" id="UP000315353">
    <property type="component" value="Unassembled WGS sequence"/>
</dbReference>
<proteinExistence type="predicted"/>
<dbReference type="AlphaFoldDB" id="A0AB73B988"/>
<evidence type="ECO:0000313" key="1">
    <source>
        <dbReference type="EMBL" id="GEB98181.1"/>
    </source>
</evidence>
<organism evidence="1 2">
    <name type="scientific">Corynebacterium flavescens</name>
    <dbReference type="NCBI Taxonomy" id="28028"/>
    <lineage>
        <taxon>Bacteria</taxon>
        <taxon>Bacillati</taxon>
        <taxon>Actinomycetota</taxon>
        <taxon>Actinomycetes</taxon>
        <taxon>Mycobacteriales</taxon>
        <taxon>Corynebacteriaceae</taxon>
        <taxon>Corynebacterium</taxon>
    </lineage>
</organism>
<reference evidence="1 2" key="1">
    <citation type="submission" date="2019-06" db="EMBL/GenBank/DDBJ databases">
        <title>Whole genome shotgun sequence of Corynebacterium flavescens NBRC 14136.</title>
        <authorList>
            <person name="Hosoyama A."/>
            <person name="Uohara A."/>
            <person name="Ohji S."/>
            <person name="Ichikawa N."/>
        </authorList>
    </citation>
    <scope>NUCLEOTIDE SEQUENCE [LARGE SCALE GENOMIC DNA]</scope>
    <source>
        <strain evidence="1 2">NBRC 14136</strain>
    </source>
</reference>
<protein>
    <recommendedName>
        <fullName evidence="3">ABC transporter ATP-binding protein</fullName>
    </recommendedName>
</protein>
<gene>
    <name evidence="1" type="ORF">CFL01nite_16760</name>
</gene>